<dbReference type="RefSeq" id="WP_112112600.1">
    <property type="nucleotide sequence ID" value="NZ_QLSZ01000003.1"/>
</dbReference>
<reference evidence="1 2" key="1">
    <citation type="submission" date="2018-06" db="EMBL/GenBank/DDBJ databases">
        <title>Genomic Encyclopedia of Archaeal and Bacterial Type Strains, Phase II (KMG-II): from individual species to whole genera.</title>
        <authorList>
            <person name="Goeker M."/>
        </authorList>
    </citation>
    <scope>NUCLEOTIDE SEQUENCE [LARGE SCALE GENOMIC DNA]</scope>
    <source>
        <strain evidence="1 2">DSM 25663</strain>
    </source>
</reference>
<dbReference type="Proteomes" id="UP000248840">
    <property type="component" value="Unassembled WGS sequence"/>
</dbReference>
<sequence length="143" mass="16715">MIAPFKLGQIVRFKTYKRHQEEKEAYFVVYREQDDSNELALYVLNSNRLYESRTIIIPEYPEEDLQRIDLKPSDLINQEITITDHLFHDVVVGVAVYFEGDNKSISFTKVGDFLVSNVTFEFSSTIKHRLKGKIQIDLTLPLE</sequence>
<dbReference type="EMBL" id="QLSZ01000003">
    <property type="protein sequence ID" value="RAR73798.1"/>
    <property type="molecule type" value="Genomic_DNA"/>
</dbReference>
<gene>
    <name evidence="1" type="ORF">CLV55_103117</name>
</gene>
<name>A0A328YI66_9FLAO</name>
<evidence type="ECO:0000313" key="1">
    <source>
        <dbReference type="EMBL" id="RAR73798.1"/>
    </source>
</evidence>
<keyword evidence="2" id="KW-1185">Reference proteome</keyword>
<organism evidence="1 2">
    <name type="scientific">Flavobacterium aciduliphilum</name>
    <dbReference type="NCBI Taxonomy" id="1101402"/>
    <lineage>
        <taxon>Bacteria</taxon>
        <taxon>Pseudomonadati</taxon>
        <taxon>Bacteroidota</taxon>
        <taxon>Flavobacteriia</taxon>
        <taxon>Flavobacteriales</taxon>
        <taxon>Flavobacteriaceae</taxon>
        <taxon>Flavobacterium</taxon>
    </lineage>
</organism>
<protein>
    <submittedName>
        <fullName evidence="1">Uncharacterized protein</fullName>
    </submittedName>
</protein>
<comment type="caution">
    <text evidence="1">The sequence shown here is derived from an EMBL/GenBank/DDBJ whole genome shotgun (WGS) entry which is preliminary data.</text>
</comment>
<evidence type="ECO:0000313" key="2">
    <source>
        <dbReference type="Proteomes" id="UP000248840"/>
    </source>
</evidence>
<accession>A0A328YI66</accession>
<dbReference type="AlphaFoldDB" id="A0A328YI66"/>
<dbReference type="OrthoDB" id="9853701at2"/>
<proteinExistence type="predicted"/>